<dbReference type="RefSeq" id="WP_341636985.1">
    <property type="nucleotide sequence ID" value="NZ_CP133006.1"/>
</dbReference>
<organism evidence="2 3">
    <name type="scientific">Staphylococcus casei</name>
    <dbReference type="NCBI Taxonomy" id="201828"/>
    <lineage>
        <taxon>Bacteria</taxon>
        <taxon>Bacillati</taxon>
        <taxon>Bacillota</taxon>
        <taxon>Bacilli</taxon>
        <taxon>Bacillales</taxon>
        <taxon>Staphylococcaceae</taxon>
        <taxon>Staphylococcus</taxon>
    </lineage>
</organism>
<protein>
    <submittedName>
        <fullName evidence="2">Uncharacterized protein</fullName>
    </submittedName>
</protein>
<name>A0ABZ2WF91_9STAP</name>
<feature type="transmembrane region" description="Helical" evidence="1">
    <location>
        <begin position="34"/>
        <end position="53"/>
    </location>
</feature>
<keyword evidence="1" id="KW-1133">Transmembrane helix</keyword>
<proteinExistence type="predicted"/>
<reference evidence="2 3" key="1">
    <citation type="journal article" date="2024" name="ISME J.">
        <title>Staphylococcus epidermidis bacteriocin A37 kills natural competitors with a unique mechanism of action.</title>
        <authorList>
            <person name="Puls J.S."/>
            <person name="Winnerling B."/>
            <person name="Power J.J."/>
            <person name="Kruger A.M."/>
            <person name="Brajtenbach D."/>
            <person name="Johnson M."/>
            <person name="Bilici K."/>
            <person name="Camus L."/>
            <person name="Fliesswasser T."/>
            <person name="Schneider T."/>
            <person name="Sahl H.G."/>
            <person name="Ghosal D."/>
            <person name="Kubitscheck U."/>
            <person name="Heilbronner S."/>
            <person name="Grein F."/>
        </authorList>
    </citation>
    <scope>NUCLEOTIDE SEQUENCE [LARGE SCALE GENOMIC DNA]</scope>
    <source>
        <strain evidence="2 3">SCK7</strain>
    </source>
</reference>
<feature type="transmembrane region" description="Helical" evidence="1">
    <location>
        <begin position="9"/>
        <end position="28"/>
    </location>
</feature>
<gene>
    <name evidence="2" type="ORF">SHJJP9002_001447</name>
</gene>
<dbReference type="EMBL" id="CP133006">
    <property type="protein sequence ID" value="WZG10681.1"/>
    <property type="molecule type" value="Genomic_DNA"/>
</dbReference>
<evidence type="ECO:0000313" key="3">
    <source>
        <dbReference type="Proteomes" id="UP001468345"/>
    </source>
</evidence>
<evidence type="ECO:0000256" key="1">
    <source>
        <dbReference type="SAM" id="Phobius"/>
    </source>
</evidence>
<keyword evidence="3" id="KW-1185">Reference proteome</keyword>
<keyword evidence="1" id="KW-0472">Membrane</keyword>
<accession>A0ABZ2WF91</accession>
<keyword evidence="1" id="KW-0812">Transmembrane</keyword>
<sequence length="65" mass="7546">MKDNNTNDMGFLISTILNVFLLAGLIFIYQFDNLTLTIIYTILMGINAIYLLVKTRNSWKDRDDI</sequence>
<dbReference type="Proteomes" id="UP001468345">
    <property type="component" value="Chromosome"/>
</dbReference>
<evidence type="ECO:0000313" key="2">
    <source>
        <dbReference type="EMBL" id="WZG10681.1"/>
    </source>
</evidence>